<evidence type="ECO:0008006" key="3">
    <source>
        <dbReference type="Google" id="ProtNLM"/>
    </source>
</evidence>
<sequence>MRFDYCQLLLDEGENDAVIDRAKYTLNIAKENNWLSDIALDQLSIGRAYFQQAMYQDALIWIDQSISIFHGAGYIDILPFGLLNRAALHRHTRDFARAQAELQKVFDIADGSGMRLHLTDYHLEMARLLVAASGFDFAQPANSETTRCLSGVEGNMQSARIHIAEAERLIKATGYHRRDKELAELQAQL</sequence>
<dbReference type="OrthoDB" id="5526727at2"/>
<dbReference type="InterPro" id="IPR011990">
    <property type="entry name" value="TPR-like_helical_dom_sf"/>
</dbReference>
<name>A0A1T4W7H8_9GAMM</name>
<evidence type="ECO:0000313" key="1">
    <source>
        <dbReference type="EMBL" id="SKA73147.1"/>
    </source>
</evidence>
<dbReference type="Proteomes" id="UP000190460">
    <property type="component" value="Unassembled WGS sequence"/>
</dbReference>
<dbReference type="SUPFAM" id="SSF48452">
    <property type="entry name" value="TPR-like"/>
    <property type="match status" value="1"/>
</dbReference>
<dbReference type="STRING" id="92487.SAMN02745130_01172"/>
<proteinExistence type="predicted"/>
<gene>
    <name evidence="1" type="ORF">SAMN02745130_01172</name>
</gene>
<evidence type="ECO:0000313" key="2">
    <source>
        <dbReference type="Proteomes" id="UP000190460"/>
    </source>
</evidence>
<accession>A0A1T4W7H8</accession>
<reference evidence="1 2" key="1">
    <citation type="submission" date="2017-02" db="EMBL/GenBank/DDBJ databases">
        <authorList>
            <person name="Peterson S.W."/>
        </authorList>
    </citation>
    <scope>NUCLEOTIDE SEQUENCE [LARGE SCALE GENOMIC DNA]</scope>
    <source>
        <strain evidence="1 2">ATCC 49788</strain>
    </source>
</reference>
<organism evidence="1 2">
    <name type="scientific">Thiothrix eikelboomii</name>
    <dbReference type="NCBI Taxonomy" id="92487"/>
    <lineage>
        <taxon>Bacteria</taxon>
        <taxon>Pseudomonadati</taxon>
        <taxon>Pseudomonadota</taxon>
        <taxon>Gammaproteobacteria</taxon>
        <taxon>Thiotrichales</taxon>
        <taxon>Thiotrichaceae</taxon>
        <taxon>Thiothrix</taxon>
    </lineage>
</organism>
<dbReference type="AlphaFoldDB" id="A0A1T4W7H8"/>
<keyword evidence="2" id="KW-1185">Reference proteome</keyword>
<protein>
    <recommendedName>
        <fullName evidence="3">MalT-like TPR region domain-containing protein</fullName>
    </recommendedName>
</protein>
<dbReference type="RefSeq" id="WP_078921656.1">
    <property type="nucleotide sequence ID" value="NZ_FUYB01000004.1"/>
</dbReference>
<dbReference type="Gene3D" id="1.25.40.10">
    <property type="entry name" value="Tetratricopeptide repeat domain"/>
    <property type="match status" value="1"/>
</dbReference>
<dbReference type="EMBL" id="FUYB01000004">
    <property type="protein sequence ID" value="SKA73147.1"/>
    <property type="molecule type" value="Genomic_DNA"/>
</dbReference>